<evidence type="ECO:0000256" key="1">
    <source>
        <dbReference type="ARBA" id="ARBA00022980"/>
    </source>
</evidence>
<protein>
    <submittedName>
        <fullName evidence="4">30S ribosomal protein S10</fullName>
    </submittedName>
</protein>
<dbReference type="EMBL" id="VRMN01000001">
    <property type="protein sequence ID" value="KAA8497799.1"/>
    <property type="molecule type" value="Genomic_DNA"/>
</dbReference>
<dbReference type="Pfam" id="PF00338">
    <property type="entry name" value="Ribosomal_S10"/>
    <property type="match status" value="1"/>
</dbReference>
<keyword evidence="5" id="KW-1185">Reference proteome</keyword>
<dbReference type="AlphaFoldDB" id="A0A5J4Z1L9"/>
<dbReference type="Gene3D" id="3.30.70.600">
    <property type="entry name" value="Ribosomal protein S10 domain"/>
    <property type="match status" value="1"/>
</dbReference>
<keyword evidence="1 4" id="KW-0689">Ribosomal protein</keyword>
<organism evidence="4 5">
    <name type="scientific">Porphyridium purpureum</name>
    <name type="common">Red alga</name>
    <name type="synonym">Porphyridium cruentum</name>
    <dbReference type="NCBI Taxonomy" id="35688"/>
    <lineage>
        <taxon>Eukaryota</taxon>
        <taxon>Rhodophyta</taxon>
        <taxon>Bangiophyceae</taxon>
        <taxon>Porphyridiales</taxon>
        <taxon>Porphyridiaceae</taxon>
        <taxon>Porphyridium</taxon>
    </lineage>
</organism>
<keyword evidence="2" id="KW-0687">Ribonucleoprotein</keyword>
<gene>
    <name evidence="4" type="ORF">FVE85_5384</name>
</gene>
<dbReference type="OrthoDB" id="366214at2759"/>
<evidence type="ECO:0000256" key="2">
    <source>
        <dbReference type="ARBA" id="ARBA00023274"/>
    </source>
</evidence>
<accession>A0A5J4Z1L9</accession>
<evidence type="ECO:0000259" key="3">
    <source>
        <dbReference type="Pfam" id="PF00338"/>
    </source>
</evidence>
<name>A0A5J4Z1L9_PORPP</name>
<comment type="caution">
    <text evidence="4">The sequence shown here is derived from an EMBL/GenBank/DDBJ whole genome shotgun (WGS) entry which is preliminary data.</text>
</comment>
<reference evidence="5" key="1">
    <citation type="journal article" date="2019" name="Nat. Commun.">
        <title>Expansion of phycobilisome linker gene families in mesophilic red algae.</title>
        <authorList>
            <person name="Lee J."/>
            <person name="Kim D."/>
            <person name="Bhattacharya D."/>
            <person name="Yoon H.S."/>
        </authorList>
    </citation>
    <scope>NUCLEOTIDE SEQUENCE [LARGE SCALE GENOMIC DNA]</scope>
    <source>
        <strain evidence="5">CCMP 1328</strain>
    </source>
</reference>
<evidence type="ECO:0000313" key="5">
    <source>
        <dbReference type="Proteomes" id="UP000324585"/>
    </source>
</evidence>
<evidence type="ECO:0000313" key="4">
    <source>
        <dbReference type="EMBL" id="KAA8497799.1"/>
    </source>
</evidence>
<dbReference type="GO" id="GO:1990904">
    <property type="term" value="C:ribonucleoprotein complex"/>
    <property type="evidence" value="ECO:0007669"/>
    <property type="project" value="UniProtKB-KW"/>
</dbReference>
<sequence>MALPLGPGPGTVRALRLSRSYVYQFETYDTRKWKINETMRRYMIGLKLGGAERVSGVGALRPKIRRWCVNKSPHIDKKAMQHFEMVTNRRHISFEWDVKSEVANPASRNMPIEIARRNVENVSTRIESQVPALLFLPQIFDALANPGKYVKSDEPVTLDDVKEILYSPDDDADEIGPTSI</sequence>
<dbReference type="GO" id="GO:0005840">
    <property type="term" value="C:ribosome"/>
    <property type="evidence" value="ECO:0007669"/>
    <property type="project" value="UniProtKB-KW"/>
</dbReference>
<dbReference type="Proteomes" id="UP000324585">
    <property type="component" value="Unassembled WGS sequence"/>
</dbReference>
<dbReference type="InterPro" id="IPR027486">
    <property type="entry name" value="Ribosomal_uS10_dom"/>
</dbReference>
<proteinExistence type="predicted"/>
<feature type="domain" description="Small ribosomal subunit protein uS10" evidence="3">
    <location>
        <begin position="53"/>
        <end position="104"/>
    </location>
</feature>
<dbReference type="InterPro" id="IPR036838">
    <property type="entry name" value="Ribosomal_uS10_dom_sf"/>
</dbReference>
<dbReference type="SUPFAM" id="SSF54999">
    <property type="entry name" value="Ribosomal protein S10"/>
    <property type="match status" value="1"/>
</dbReference>